<sequence length="462" mass="49116">MEPLERLGLEALAQRYRDGRLNPVTVAEWCAERHGRFGSSLNAYKTWDGDGLRRQAGLAAAAFEAGRDLGPMQGIPFSAKDLYGVPGLPTYAGSPMPLPDQWEQAGPVVNRLLRQLAPVSGKTHTVEFAYGGLGTNPHWGAPRNPWSPDVHRVPGGSSAGAGVSLMEGSALLALGTDTAGSVRIPASMTGTVGIKLSHGRWSLEGIVPLCASFDTPGLLARSVEDAVWAMEAIEECAMPRRDQVAGLRIGVPEAFFWEETDPGVAETVRQALAELEAAGARLVPLDLADLDEAYGYFRQGGLTPPELYAFLTRDLPEWLDTLDANVRQRLEAGKAFPAWEYIQRRDRFAAIGKAAITQLAKVDVMAFPTVPSTPPTLAMLEPEGAYPQQNLKALRNTCIANVLGLCAITLPVGLDAARMPVGMSLMAGTGADPALIAAGLAVEQALGRGVDRLGLPPLAAFP</sequence>
<dbReference type="InterPro" id="IPR000120">
    <property type="entry name" value="Amidase"/>
</dbReference>
<dbReference type="PANTHER" id="PTHR11895:SF176">
    <property type="entry name" value="AMIDASE AMID-RELATED"/>
    <property type="match status" value="1"/>
</dbReference>
<dbReference type="SUPFAM" id="SSF75304">
    <property type="entry name" value="Amidase signature (AS) enzymes"/>
    <property type="match status" value="1"/>
</dbReference>
<dbReference type="GO" id="GO:0050567">
    <property type="term" value="F:glutaminyl-tRNA synthase (glutamine-hydrolyzing) activity"/>
    <property type="evidence" value="ECO:0007669"/>
    <property type="project" value="UniProtKB-EC"/>
</dbReference>
<keyword evidence="3" id="KW-1185">Reference proteome</keyword>
<dbReference type="RefSeq" id="WP_253474720.1">
    <property type="nucleotide sequence ID" value="NZ_JALJXV010000002.1"/>
</dbReference>
<dbReference type="EC" id="6.3.5.6" evidence="2"/>
<organism evidence="2 3">
    <name type="scientific">Natronocella acetinitrilica</name>
    <dbReference type="NCBI Taxonomy" id="414046"/>
    <lineage>
        <taxon>Bacteria</taxon>
        <taxon>Pseudomonadati</taxon>
        <taxon>Pseudomonadota</taxon>
        <taxon>Gammaproteobacteria</taxon>
        <taxon>Chromatiales</taxon>
        <taxon>Ectothiorhodospiraceae</taxon>
        <taxon>Natronocella</taxon>
    </lineage>
</organism>
<evidence type="ECO:0000313" key="2">
    <source>
        <dbReference type="EMBL" id="MCP1673755.1"/>
    </source>
</evidence>
<dbReference type="InterPro" id="IPR036928">
    <property type="entry name" value="AS_sf"/>
</dbReference>
<evidence type="ECO:0000313" key="3">
    <source>
        <dbReference type="Proteomes" id="UP001205843"/>
    </source>
</evidence>
<dbReference type="Proteomes" id="UP001205843">
    <property type="component" value="Unassembled WGS sequence"/>
</dbReference>
<dbReference type="PANTHER" id="PTHR11895">
    <property type="entry name" value="TRANSAMIDASE"/>
    <property type="match status" value="1"/>
</dbReference>
<proteinExistence type="predicted"/>
<dbReference type="EMBL" id="JALJXV010000002">
    <property type="protein sequence ID" value="MCP1673755.1"/>
    <property type="molecule type" value="Genomic_DNA"/>
</dbReference>
<dbReference type="Gene3D" id="3.90.1300.10">
    <property type="entry name" value="Amidase signature (AS) domain"/>
    <property type="match status" value="1"/>
</dbReference>
<protein>
    <submittedName>
        <fullName evidence="2">Aspartyl-tRNA(Asn)/glutamyl-tRNA(Gln) amidotransferase subunit A</fullName>
        <ecNumber evidence="2">6.3.5.6</ecNumber>
        <ecNumber evidence="2">6.3.5.7</ecNumber>
    </submittedName>
</protein>
<evidence type="ECO:0000259" key="1">
    <source>
        <dbReference type="Pfam" id="PF01425"/>
    </source>
</evidence>
<dbReference type="EC" id="6.3.5.7" evidence="2"/>
<comment type="caution">
    <text evidence="2">The sequence shown here is derived from an EMBL/GenBank/DDBJ whole genome shotgun (WGS) entry which is preliminary data.</text>
</comment>
<accession>A0AAE3G1B2</accession>
<reference evidence="2" key="1">
    <citation type="submission" date="2022-03" db="EMBL/GenBank/DDBJ databases">
        <title>Genomic Encyclopedia of Type Strains, Phase III (KMG-III): the genomes of soil and plant-associated and newly described type strains.</title>
        <authorList>
            <person name="Whitman W."/>
        </authorList>
    </citation>
    <scope>NUCLEOTIDE SEQUENCE</scope>
    <source>
        <strain evidence="2">ANL 6-2</strain>
    </source>
</reference>
<dbReference type="Pfam" id="PF01425">
    <property type="entry name" value="Amidase"/>
    <property type="match status" value="1"/>
</dbReference>
<dbReference type="InterPro" id="IPR023631">
    <property type="entry name" value="Amidase_dom"/>
</dbReference>
<dbReference type="GO" id="GO:0050566">
    <property type="term" value="F:asparaginyl-tRNA synthase (glutamine-hydrolyzing) activity"/>
    <property type="evidence" value="ECO:0007669"/>
    <property type="project" value="UniProtKB-EC"/>
</dbReference>
<keyword evidence="2" id="KW-0436">Ligase</keyword>
<feature type="domain" description="Amidase" evidence="1">
    <location>
        <begin position="30"/>
        <end position="435"/>
    </location>
</feature>
<gene>
    <name evidence="2" type="ORF">J2T57_000854</name>
</gene>
<dbReference type="AlphaFoldDB" id="A0AAE3G1B2"/>
<name>A0AAE3G1B2_9GAMM</name>